<keyword evidence="3" id="KW-1185">Reference proteome</keyword>
<reference evidence="2" key="1">
    <citation type="submission" date="2020-06" db="EMBL/GenBank/DDBJ databases">
        <title>WGS assembly of Ceratodon purpureus strain R40.</title>
        <authorList>
            <person name="Carey S.B."/>
            <person name="Jenkins J."/>
            <person name="Shu S."/>
            <person name="Lovell J.T."/>
            <person name="Sreedasyam A."/>
            <person name="Maumus F."/>
            <person name="Tiley G.P."/>
            <person name="Fernandez-Pozo N."/>
            <person name="Barry K."/>
            <person name="Chen C."/>
            <person name="Wang M."/>
            <person name="Lipzen A."/>
            <person name="Daum C."/>
            <person name="Saski C.A."/>
            <person name="Payton A.C."/>
            <person name="Mcbreen J.C."/>
            <person name="Conrad R.E."/>
            <person name="Kollar L.M."/>
            <person name="Olsson S."/>
            <person name="Huttunen S."/>
            <person name="Landis J.B."/>
            <person name="Wickett N.J."/>
            <person name="Johnson M.G."/>
            <person name="Rensing S.A."/>
            <person name="Grimwood J."/>
            <person name="Schmutz J."/>
            <person name="Mcdaniel S.F."/>
        </authorList>
    </citation>
    <scope>NUCLEOTIDE SEQUENCE</scope>
    <source>
        <strain evidence="2">R40</strain>
    </source>
</reference>
<dbReference type="EMBL" id="CM026421">
    <property type="protein sequence ID" value="KAG0589851.1"/>
    <property type="molecule type" value="Genomic_DNA"/>
</dbReference>
<sequence length="184" mass="20598">MKWGVAWRNVKRYVKHDLKEIAFPSSLPDPPHVKAKPKPRKLTFKDYVYIVRTAAGLHAKSFTREGLTKEDWKKAGLEEQEDPEVAVKKKEAAEPSSMEELALAARAGAEHIKPALQRIYMTRASAYRDALKSFVEGYQEGIAEVMAKKSQEEAAVSGQRSKEADGQSTGPSPAEEPRKDKMPF</sequence>
<protein>
    <submittedName>
        <fullName evidence="2">Uncharacterized protein</fullName>
    </submittedName>
</protein>
<evidence type="ECO:0000256" key="1">
    <source>
        <dbReference type="SAM" id="MobiDB-lite"/>
    </source>
</evidence>
<comment type="caution">
    <text evidence="2">The sequence shown here is derived from an EMBL/GenBank/DDBJ whole genome shotgun (WGS) entry which is preliminary data.</text>
</comment>
<dbReference type="PANTHER" id="PTHR36064">
    <property type="entry name" value="EMBRYO DEFECTIVE 2735"/>
    <property type="match status" value="1"/>
</dbReference>
<dbReference type="AlphaFoldDB" id="A0A8T0J4V1"/>
<evidence type="ECO:0000313" key="3">
    <source>
        <dbReference type="Proteomes" id="UP000822688"/>
    </source>
</evidence>
<feature type="compositionally biased region" description="Basic and acidic residues" evidence="1">
    <location>
        <begin position="175"/>
        <end position="184"/>
    </location>
</feature>
<name>A0A8T0J4V1_CERPU</name>
<proteinExistence type="predicted"/>
<accession>A0A8T0J4V1</accession>
<feature type="region of interest" description="Disordered" evidence="1">
    <location>
        <begin position="149"/>
        <end position="184"/>
    </location>
</feature>
<organism evidence="2 3">
    <name type="scientific">Ceratodon purpureus</name>
    <name type="common">Fire moss</name>
    <name type="synonym">Dicranum purpureum</name>
    <dbReference type="NCBI Taxonomy" id="3225"/>
    <lineage>
        <taxon>Eukaryota</taxon>
        <taxon>Viridiplantae</taxon>
        <taxon>Streptophyta</taxon>
        <taxon>Embryophyta</taxon>
        <taxon>Bryophyta</taxon>
        <taxon>Bryophytina</taxon>
        <taxon>Bryopsida</taxon>
        <taxon>Dicranidae</taxon>
        <taxon>Pseudoditrichales</taxon>
        <taxon>Ditrichaceae</taxon>
        <taxon>Ceratodon</taxon>
    </lineage>
</organism>
<evidence type="ECO:0000313" key="2">
    <source>
        <dbReference type="EMBL" id="KAG0589851.1"/>
    </source>
</evidence>
<dbReference type="Proteomes" id="UP000822688">
    <property type="component" value="Chromosome 1"/>
</dbReference>
<gene>
    <name evidence="2" type="ORF">KC19_1G053600</name>
</gene>